<keyword evidence="6 7" id="KW-0472">Membrane</keyword>
<comment type="function">
    <text evidence="7">Catalyzes the transfer of the diacylglyceryl group from phosphatidylglycerol to the sulfhydryl group of the N-terminal cysteine of a prolipoprotein, the first step in the formation of mature lipoproteins.</text>
</comment>
<dbReference type="EC" id="2.5.1.145" evidence="7"/>
<evidence type="ECO:0000256" key="6">
    <source>
        <dbReference type="ARBA" id="ARBA00023136"/>
    </source>
</evidence>
<dbReference type="EMBL" id="CP034928">
    <property type="protein sequence ID" value="QAA76537.1"/>
    <property type="molecule type" value="Genomic_DNA"/>
</dbReference>
<proteinExistence type="inferred from homology"/>
<protein>
    <recommendedName>
        <fullName evidence="7">Phosphatidylglycerol--prolipoprotein diacylglyceryl transferase</fullName>
        <ecNumber evidence="7">2.5.1.145</ecNumber>
    </recommendedName>
</protein>
<keyword evidence="5 7" id="KW-1133">Transmembrane helix</keyword>
<organism evidence="8 9">
    <name type="scientific">Bipolaricaulis sibiricus</name>
    <dbReference type="NCBI Taxonomy" id="2501609"/>
    <lineage>
        <taxon>Bacteria</taxon>
        <taxon>Candidatus Bipolaricaulota</taxon>
        <taxon>Candidatus Bipolaricaulia</taxon>
        <taxon>Candidatus Bipolaricaulales</taxon>
        <taxon>Candidatus Bipolaricaulaceae</taxon>
        <taxon>Candidatus Bipolaricaulis</taxon>
    </lineage>
</organism>
<dbReference type="AlphaFoldDB" id="A0A410FTW8"/>
<gene>
    <name evidence="7" type="primary">lgt</name>
    <name evidence="8" type="ORF">BIP78_0771</name>
</gene>
<evidence type="ECO:0000256" key="2">
    <source>
        <dbReference type="ARBA" id="ARBA00022475"/>
    </source>
</evidence>
<comment type="subcellular location">
    <subcellularLocation>
        <location evidence="7">Cell membrane</location>
        <topology evidence="7">Multi-pass membrane protein</topology>
    </subcellularLocation>
</comment>
<dbReference type="Proteomes" id="UP000287233">
    <property type="component" value="Chromosome"/>
</dbReference>
<feature type="transmembrane region" description="Helical" evidence="7">
    <location>
        <begin position="51"/>
        <end position="71"/>
    </location>
</feature>
<dbReference type="KEGG" id="bih:BIP78_0771"/>
<feature type="transmembrane region" description="Helical" evidence="7">
    <location>
        <begin position="231"/>
        <end position="252"/>
    </location>
</feature>
<comment type="similarity">
    <text evidence="1 7">Belongs to the Lgt family.</text>
</comment>
<comment type="pathway">
    <text evidence="7">Protein modification; lipoprotein biosynthesis (diacylglyceryl transfer).</text>
</comment>
<keyword evidence="4 7" id="KW-0812">Transmembrane</keyword>
<name>A0A410FTW8_BIPS1</name>
<keyword evidence="3 7" id="KW-0808">Transferase</keyword>
<dbReference type="GO" id="GO:0008961">
    <property type="term" value="F:phosphatidylglycerol-prolipoprotein diacylglyceryl transferase activity"/>
    <property type="evidence" value="ECO:0007669"/>
    <property type="project" value="UniProtKB-UniRule"/>
</dbReference>
<dbReference type="HAMAP" id="MF_01147">
    <property type="entry name" value="Lgt"/>
    <property type="match status" value="1"/>
</dbReference>
<evidence type="ECO:0000256" key="3">
    <source>
        <dbReference type="ARBA" id="ARBA00022679"/>
    </source>
</evidence>
<evidence type="ECO:0000256" key="7">
    <source>
        <dbReference type="HAMAP-Rule" id="MF_01147"/>
    </source>
</evidence>
<dbReference type="GO" id="GO:0005886">
    <property type="term" value="C:plasma membrane"/>
    <property type="evidence" value="ECO:0007669"/>
    <property type="project" value="UniProtKB-SubCell"/>
</dbReference>
<keyword evidence="2 7" id="KW-1003">Cell membrane</keyword>
<dbReference type="NCBIfam" id="TIGR00544">
    <property type="entry name" value="lgt"/>
    <property type="match status" value="1"/>
</dbReference>
<dbReference type="PANTHER" id="PTHR30589">
    <property type="entry name" value="PROLIPOPROTEIN DIACYLGLYCERYL TRANSFERASE"/>
    <property type="match status" value="1"/>
</dbReference>
<dbReference type="PANTHER" id="PTHR30589:SF0">
    <property type="entry name" value="PHOSPHATIDYLGLYCEROL--PROLIPOPROTEIN DIACYLGLYCERYL TRANSFERASE"/>
    <property type="match status" value="1"/>
</dbReference>
<feature type="transmembrane region" description="Helical" evidence="7">
    <location>
        <begin position="202"/>
        <end position="219"/>
    </location>
</feature>
<dbReference type="InterPro" id="IPR001640">
    <property type="entry name" value="Lgt"/>
</dbReference>
<dbReference type="Pfam" id="PF01790">
    <property type="entry name" value="LGT"/>
    <property type="match status" value="1"/>
</dbReference>
<evidence type="ECO:0000313" key="9">
    <source>
        <dbReference type="Proteomes" id="UP000287233"/>
    </source>
</evidence>
<reference evidence="9" key="1">
    <citation type="submission" date="2018-12" db="EMBL/GenBank/DDBJ databases">
        <title>Complete genome sequence of an uncultured bacterium of the candidate phylum Bipolaricaulota.</title>
        <authorList>
            <person name="Kadnikov V.V."/>
            <person name="Mardanov A.V."/>
            <person name="Beletsky A.V."/>
            <person name="Frank Y.A."/>
            <person name="Karnachuk O.V."/>
            <person name="Ravin N.V."/>
        </authorList>
    </citation>
    <scope>NUCLEOTIDE SEQUENCE [LARGE SCALE GENOMIC DNA]</scope>
</reference>
<keyword evidence="8" id="KW-0449">Lipoprotein</keyword>
<feature type="binding site" evidence="7">
    <location>
        <position position="132"/>
    </location>
    <ligand>
        <name>a 1,2-diacyl-sn-glycero-3-phospho-(1'-sn-glycerol)</name>
        <dbReference type="ChEBI" id="CHEBI:64716"/>
    </ligand>
</feature>
<evidence type="ECO:0000313" key="8">
    <source>
        <dbReference type="EMBL" id="QAA76537.1"/>
    </source>
</evidence>
<evidence type="ECO:0000256" key="1">
    <source>
        <dbReference type="ARBA" id="ARBA00007150"/>
    </source>
</evidence>
<evidence type="ECO:0000256" key="4">
    <source>
        <dbReference type="ARBA" id="ARBA00022692"/>
    </source>
</evidence>
<comment type="catalytic activity">
    <reaction evidence="7">
        <text>L-cysteinyl-[prolipoprotein] + a 1,2-diacyl-sn-glycero-3-phospho-(1'-sn-glycerol) = an S-1,2-diacyl-sn-glyceryl-L-cysteinyl-[prolipoprotein] + sn-glycerol 1-phosphate + H(+)</text>
        <dbReference type="Rhea" id="RHEA:56712"/>
        <dbReference type="Rhea" id="RHEA-COMP:14679"/>
        <dbReference type="Rhea" id="RHEA-COMP:14680"/>
        <dbReference type="ChEBI" id="CHEBI:15378"/>
        <dbReference type="ChEBI" id="CHEBI:29950"/>
        <dbReference type="ChEBI" id="CHEBI:57685"/>
        <dbReference type="ChEBI" id="CHEBI:64716"/>
        <dbReference type="ChEBI" id="CHEBI:140658"/>
        <dbReference type="EC" id="2.5.1.145"/>
    </reaction>
</comment>
<evidence type="ECO:0000256" key="5">
    <source>
        <dbReference type="ARBA" id="ARBA00022989"/>
    </source>
</evidence>
<sequence>MHPVFLRLGPLEIRYYGLMYVVSFLLAYFIVQHEARRKRLFSKPDDVLDLLLVVIPLGIVAARLYYVAFQWEWYRGAPWEVFMVWHGGLAIHGGILGGVLGLWIVARWKRVRFWRLADAVVPALVVGQVLGRIGNFLNGDAFGTPTSLPWGLVFPLASPAGAAYPGVPLHPAMLYEALGNLLLLGLLWRLRVRPAKDGFLSSVYFIGYALVRFACEFFRGDALMLGSWRAAQVASVLLVLAFGGWLVAGRLWQRASA</sequence>
<feature type="transmembrane region" description="Helical" evidence="7">
    <location>
        <begin position="13"/>
        <end position="31"/>
    </location>
</feature>
<dbReference type="GO" id="GO:0042158">
    <property type="term" value="P:lipoprotein biosynthetic process"/>
    <property type="evidence" value="ECO:0007669"/>
    <property type="project" value="UniProtKB-UniRule"/>
</dbReference>
<dbReference type="UniPathway" id="UPA00664"/>
<feature type="transmembrane region" description="Helical" evidence="7">
    <location>
        <begin position="83"/>
        <end position="106"/>
    </location>
</feature>
<accession>A0A410FTW8</accession>